<keyword evidence="3 4" id="KW-0597">Phosphoprotein</keyword>
<feature type="domain" description="Histidine kinase" evidence="8">
    <location>
        <begin position="562"/>
        <end position="781"/>
    </location>
</feature>
<dbReference type="PROSITE" id="PS50109">
    <property type="entry name" value="HIS_KIN"/>
    <property type="match status" value="1"/>
</dbReference>
<dbReference type="SUPFAM" id="SSF52172">
    <property type="entry name" value="CheY-like"/>
    <property type="match status" value="2"/>
</dbReference>
<dbReference type="InterPro" id="IPR036097">
    <property type="entry name" value="HisK_dim/P_sf"/>
</dbReference>
<dbReference type="AlphaFoldDB" id="A0A366HQK4"/>
<feature type="transmembrane region" description="Helical" evidence="7">
    <location>
        <begin position="22"/>
        <end position="42"/>
    </location>
</feature>
<dbReference type="Gene3D" id="6.10.340.10">
    <property type="match status" value="1"/>
</dbReference>
<evidence type="ECO:0000313" key="10">
    <source>
        <dbReference type="EMBL" id="RBP45930.1"/>
    </source>
</evidence>
<dbReference type="InterPro" id="IPR001789">
    <property type="entry name" value="Sig_transdc_resp-reg_receiver"/>
</dbReference>
<dbReference type="EC" id="2.7.13.3" evidence="2"/>
<evidence type="ECO:0000256" key="6">
    <source>
        <dbReference type="SAM" id="MobiDB-lite"/>
    </source>
</evidence>
<dbReference type="PANTHER" id="PTHR43547:SF2">
    <property type="entry name" value="HYBRID SIGNAL TRANSDUCTION HISTIDINE KINASE C"/>
    <property type="match status" value="1"/>
</dbReference>
<evidence type="ECO:0000259" key="8">
    <source>
        <dbReference type="PROSITE" id="PS50109"/>
    </source>
</evidence>
<dbReference type="PRINTS" id="PR00344">
    <property type="entry name" value="BCTRLSENSOR"/>
</dbReference>
<evidence type="ECO:0000259" key="9">
    <source>
        <dbReference type="PROSITE" id="PS50110"/>
    </source>
</evidence>
<feature type="coiled-coil region" evidence="5">
    <location>
        <begin position="521"/>
        <end position="555"/>
    </location>
</feature>
<dbReference type="Gene3D" id="1.10.287.130">
    <property type="match status" value="1"/>
</dbReference>
<evidence type="ECO:0000256" key="3">
    <source>
        <dbReference type="ARBA" id="ARBA00022553"/>
    </source>
</evidence>
<name>A0A366HQK4_9BACT</name>
<comment type="caution">
    <text evidence="10">The sequence shown here is derived from an EMBL/GenBank/DDBJ whole genome shotgun (WGS) entry which is preliminary data.</text>
</comment>
<dbReference type="CDD" id="cd16922">
    <property type="entry name" value="HATPase_EvgS-ArcB-TorS-like"/>
    <property type="match status" value="1"/>
</dbReference>
<keyword evidence="7" id="KW-0472">Membrane</keyword>
<dbReference type="InterPro" id="IPR036890">
    <property type="entry name" value="HATPase_C_sf"/>
</dbReference>
<dbReference type="InterPro" id="IPR003661">
    <property type="entry name" value="HisK_dim/P_dom"/>
</dbReference>
<dbReference type="GO" id="GO:0000155">
    <property type="term" value="F:phosphorelay sensor kinase activity"/>
    <property type="evidence" value="ECO:0007669"/>
    <property type="project" value="InterPro"/>
</dbReference>
<dbReference type="Gene3D" id="3.40.50.2300">
    <property type="match status" value="2"/>
</dbReference>
<dbReference type="SMART" id="SM00387">
    <property type="entry name" value="HATPase_c"/>
    <property type="match status" value="1"/>
</dbReference>
<comment type="catalytic activity">
    <reaction evidence="1">
        <text>ATP + protein L-histidine = ADP + protein N-phospho-L-histidine.</text>
        <dbReference type="EC" id="2.7.13.3"/>
    </reaction>
</comment>
<organism evidence="10 11">
    <name type="scientific">Roseimicrobium gellanilyticum</name>
    <dbReference type="NCBI Taxonomy" id="748857"/>
    <lineage>
        <taxon>Bacteria</taxon>
        <taxon>Pseudomonadati</taxon>
        <taxon>Verrucomicrobiota</taxon>
        <taxon>Verrucomicrobiia</taxon>
        <taxon>Verrucomicrobiales</taxon>
        <taxon>Verrucomicrobiaceae</taxon>
        <taxon>Roseimicrobium</taxon>
    </lineage>
</organism>
<sequence>MEAVDPPTWFGMKLRFGIREKFALLAFVLVLAVAFALPTLLFERTRKVVEDHELMDLQDEAELRCWEIIDWVNQARLQIEHCAKDPRELATLKTCLAEFPARGASAERGEQEWWRYVLALEVRPNGEATQTFHRTPGLAAPEPNRALLAAARYANGPHIGPILSLVTPAGYDSVKGAANSGSSPDRWQRIPAVWIACRIPSVPETVITMLVSLDRGRSARHLTFVMSGEGDFLQHPFARPDGKEEQIFSDFDLYAESDAITRGEKWGRGPVEAEAQVQRSDRPRFQTLQSPLYFLEGRLAPALHEKLIAAHDANRVELLDWTERLRSNMESGGVPFGGASRSSPGIRLLSRSKDVLEHARREAEAEYRYRFGDLRSNPVKWEAVVRLEHGDVQLTRFYLRHPQHDGATPGGRDFPYYFAYSAFREELASSIAHELQTLRRAGVWLAAGAGVLAFLIVLYFIGPLTRITHSAQTVTRSGSEALQLQNQIEAVRKSLPVRKHDEVGDIARSLETLLRQVLNGHEQLRQLNADLDTRVQEQTAELREANEQLRGLASAKDAFLASVSHELRQPLNSIFGFLQFLELSEPTDEQKHDLAKLRSAATYLRRLIDDILDYQKIIMGGVELDPEEIDAAAFLTSLQESMVPQATEKKNKLELRGAERLGTIFNDRARLQQVLTNLVSNACKFTQNGTVTLSASRDTDATGKDWITLDVADSGRGMKPEEMQGLFVRFKKLSAREGNKTGTGLGLVISKGLCELMGGTISCQSEFGQGSTFTVRVPAAVPERAGGTPRRTLERPTSSAAPAPQAVSVSPQQTVLVIDDDASVRELMTRYLGGKGFRVITAEDAEKGMVLAREQHPTVITLDVVLPGAQTGWDVLSQLKDDPLTASIPVIIVTFLEESRHGFALGAADYVVKPIAWEDLLGSLQKVIRGSASTQPVLVVDDDPDVRELFRRTLAMDGISIIEAANGAEALTQLRQQKPSLILLDLMMPVMDGFEFIAEFNLHPQWRDIPVIVITAKHVTREDRERLASSVRTVLEKSGFTQEDLLSKVLHLVHLAASEEGKRV</sequence>
<evidence type="ECO:0000256" key="4">
    <source>
        <dbReference type="PROSITE-ProRule" id="PRU00169"/>
    </source>
</evidence>
<dbReference type="SUPFAM" id="SSF55874">
    <property type="entry name" value="ATPase domain of HSP90 chaperone/DNA topoisomerase II/histidine kinase"/>
    <property type="match status" value="1"/>
</dbReference>
<dbReference type="CDD" id="cd00082">
    <property type="entry name" value="HisKA"/>
    <property type="match status" value="1"/>
</dbReference>
<keyword evidence="7" id="KW-1133">Transmembrane helix</keyword>
<dbReference type="SMART" id="SM00448">
    <property type="entry name" value="REC"/>
    <property type="match status" value="2"/>
</dbReference>
<evidence type="ECO:0000256" key="2">
    <source>
        <dbReference type="ARBA" id="ARBA00012438"/>
    </source>
</evidence>
<keyword evidence="10" id="KW-0808">Transferase</keyword>
<dbReference type="Pfam" id="PF00512">
    <property type="entry name" value="HisKA"/>
    <property type="match status" value="1"/>
</dbReference>
<keyword evidence="10" id="KW-0418">Kinase</keyword>
<evidence type="ECO:0000256" key="7">
    <source>
        <dbReference type="SAM" id="Phobius"/>
    </source>
</evidence>
<dbReference type="Proteomes" id="UP000253426">
    <property type="component" value="Unassembled WGS sequence"/>
</dbReference>
<dbReference type="PANTHER" id="PTHR43547">
    <property type="entry name" value="TWO-COMPONENT HISTIDINE KINASE"/>
    <property type="match status" value="1"/>
</dbReference>
<gene>
    <name evidence="10" type="ORF">DES53_102314</name>
</gene>
<keyword evidence="11" id="KW-1185">Reference proteome</keyword>
<keyword evidence="7" id="KW-0812">Transmembrane</keyword>
<dbReference type="InterPro" id="IPR005467">
    <property type="entry name" value="His_kinase_dom"/>
</dbReference>
<evidence type="ECO:0000313" key="11">
    <source>
        <dbReference type="Proteomes" id="UP000253426"/>
    </source>
</evidence>
<accession>A0A366HQK4</accession>
<feature type="domain" description="Response regulatory" evidence="9">
    <location>
        <begin position="814"/>
        <end position="928"/>
    </location>
</feature>
<dbReference type="SMART" id="SM00388">
    <property type="entry name" value="HisKA"/>
    <property type="match status" value="1"/>
</dbReference>
<dbReference type="InterPro" id="IPR011006">
    <property type="entry name" value="CheY-like_superfamily"/>
</dbReference>
<dbReference type="InterPro" id="IPR004358">
    <property type="entry name" value="Sig_transdc_His_kin-like_C"/>
</dbReference>
<dbReference type="InterPro" id="IPR003594">
    <property type="entry name" value="HATPase_dom"/>
</dbReference>
<keyword evidence="5" id="KW-0175">Coiled coil</keyword>
<protein>
    <recommendedName>
        <fullName evidence="2">histidine kinase</fullName>
        <ecNumber evidence="2">2.7.13.3</ecNumber>
    </recommendedName>
</protein>
<feature type="region of interest" description="Disordered" evidence="6">
    <location>
        <begin position="782"/>
        <end position="806"/>
    </location>
</feature>
<dbReference type="Pfam" id="PF02518">
    <property type="entry name" value="HATPase_c"/>
    <property type="match status" value="1"/>
</dbReference>
<dbReference type="PROSITE" id="PS50110">
    <property type="entry name" value="RESPONSE_REGULATORY"/>
    <property type="match status" value="2"/>
</dbReference>
<evidence type="ECO:0000256" key="5">
    <source>
        <dbReference type="SAM" id="Coils"/>
    </source>
</evidence>
<reference evidence="10 11" key="1">
    <citation type="submission" date="2018-06" db="EMBL/GenBank/DDBJ databases">
        <title>Genomic Encyclopedia of Type Strains, Phase IV (KMG-IV): sequencing the most valuable type-strain genomes for metagenomic binning, comparative biology and taxonomic classification.</title>
        <authorList>
            <person name="Goeker M."/>
        </authorList>
    </citation>
    <scope>NUCLEOTIDE SEQUENCE [LARGE SCALE GENOMIC DNA]</scope>
    <source>
        <strain evidence="10 11">DSM 25532</strain>
    </source>
</reference>
<proteinExistence type="predicted"/>
<evidence type="ECO:0000256" key="1">
    <source>
        <dbReference type="ARBA" id="ARBA00000085"/>
    </source>
</evidence>
<feature type="domain" description="Response regulatory" evidence="9">
    <location>
        <begin position="936"/>
        <end position="1052"/>
    </location>
</feature>
<dbReference type="SUPFAM" id="SSF47384">
    <property type="entry name" value="Homodimeric domain of signal transducing histidine kinase"/>
    <property type="match status" value="1"/>
</dbReference>
<dbReference type="EMBL" id="QNRR01000002">
    <property type="protein sequence ID" value="RBP45930.1"/>
    <property type="molecule type" value="Genomic_DNA"/>
</dbReference>
<feature type="modified residue" description="4-aspartylphosphate" evidence="4">
    <location>
        <position position="985"/>
    </location>
</feature>
<feature type="transmembrane region" description="Helical" evidence="7">
    <location>
        <begin position="443"/>
        <end position="462"/>
    </location>
</feature>
<dbReference type="Pfam" id="PF00072">
    <property type="entry name" value="Response_reg"/>
    <property type="match status" value="2"/>
</dbReference>
<feature type="modified residue" description="4-aspartylphosphate" evidence="4">
    <location>
        <position position="863"/>
    </location>
</feature>
<dbReference type="Gene3D" id="3.30.565.10">
    <property type="entry name" value="Histidine kinase-like ATPase, C-terminal domain"/>
    <property type="match status" value="1"/>
</dbReference>